<dbReference type="InterPro" id="IPR004838">
    <property type="entry name" value="NHTrfase_class1_PyrdxlP-BS"/>
</dbReference>
<keyword evidence="5" id="KW-0663">Pyridoxal phosphate</keyword>
<keyword evidence="4 6" id="KW-0808">Transferase</keyword>
<dbReference type="GO" id="GO:0008483">
    <property type="term" value="F:transaminase activity"/>
    <property type="evidence" value="ECO:0007669"/>
    <property type="project" value="UniProtKB-KW"/>
</dbReference>
<dbReference type="Proteomes" id="UP000441717">
    <property type="component" value="Unassembled WGS sequence"/>
</dbReference>
<sequence>MTGSLCERINPVVRDMPPSGIRRFFDLVAETRGVISLGVGEPDFVTPWHIREACIYSLEKGYTMYTSNSGLLELREAIARDLGCSYGVVYDPREEILVTVGVSEGLDLAMRALVCPGDEVIMAEPSYVSYAPAVLLSGGRVVTIPTTMEKGFCLKAHQVERAITPRTKILLLSYPNNPTGAVIDRRTLAEIAEVAVARDLLVISDEIYDKLTYVGEHTCVASLPGMKERTILLNGFSKAYAMTGWRLGYACGPAEIIAAMTKIHQYSILCAPITAQMAALEALRNGRAMMERMVREYNRRRRLVCQAFRDMGLNCFEPGGAFYAFPEIRATGLTSEQFAQQLLLEEKVAVVPGDAFGPGGEGFVRCSYAASLEDISEALKRMAQFVRRLGVKPRLISTAHRSTPPPERIASVAGALSS</sequence>
<comment type="cofactor">
    <cofactor evidence="1 6">
        <name>pyridoxal 5'-phosphate</name>
        <dbReference type="ChEBI" id="CHEBI:597326"/>
    </cofactor>
</comment>
<accession>A0A6N7IT87</accession>
<dbReference type="FunFam" id="3.40.640.10:FF:000033">
    <property type="entry name" value="Aspartate aminotransferase"/>
    <property type="match status" value="1"/>
</dbReference>
<comment type="similarity">
    <text evidence="2 6">Belongs to the class-I pyridoxal-phosphate-dependent aminotransferase family.</text>
</comment>
<dbReference type="GO" id="GO:0006520">
    <property type="term" value="P:amino acid metabolic process"/>
    <property type="evidence" value="ECO:0007669"/>
    <property type="project" value="InterPro"/>
</dbReference>
<dbReference type="PROSITE" id="PS00105">
    <property type="entry name" value="AA_TRANSFER_CLASS_1"/>
    <property type="match status" value="1"/>
</dbReference>
<evidence type="ECO:0000256" key="7">
    <source>
        <dbReference type="SAM" id="MobiDB-lite"/>
    </source>
</evidence>
<evidence type="ECO:0000256" key="5">
    <source>
        <dbReference type="ARBA" id="ARBA00022898"/>
    </source>
</evidence>
<evidence type="ECO:0000313" key="9">
    <source>
        <dbReference type="EMBL" id="MQL52677.1"/>
    </source>
</evidence>
<dbReference type="PANTHER" id="PTHR46383:SF3">
    <property type="entry name" value="ASPARTATE AMINOTRANSFERASE-RELATED"/>
    <property type="match status" value="1"/>
</dbReference>
<feature type="domain" description="Aminotransferase class I/classII large" evidence="8">
    <location>
        <begin position="33"/>
        <end position="381"/>
    </location>
</feature>
<dbReference type="AlphaFoldDB" id="A0A6N7IT87"/>
<evidence type="ECO:0000256" key="6">
    <source>
        <dbReference type="RuleBase" id="RU000481"/>
    </source>
</evidence>
<dbReference type="PANTHER" id="PTHR46383">
    <property type="entry name" value="ASPARTATE AMINOTRANSFERASE"/>
    <property type="match status" value="1"/>
</dbReference>
<organism evidence="9 10">
    <name type="scientific">Desulfofundulus thermobenzoicus</name>
    <dbReference type="NCBI Taxonomy" id="29376"/>
    <lineage>
        <taxon>Bacteria</taxon>
        <taxon>Bacillati</taxon>
        <taxon>Bacillota</taxon>
        <taxon>Clostridia</taxon>
        <taxon>Eubacteriales</taxon>
        <taxon>Peptococcaceae</taxon>
        <taxon>Desulfofundulus</taxon>
    </lineage>
</organism>
<keyword evidence="10" id="KW-1185">Reference proteome</keyword>
<dbReference type="Gene3D" id="3.40.640.10">
    <property type="entry name" value="Type I PLP-dependent aspartate aminotransferase-like (Major domain)"/>
    <property type="match status" value="1"/>
</dbReference>
<dbReference type="InterPro" id="IPR015422">
    <property type="entry name" value="PyrdxlP-dep_Trfase_small"/>
</dbReference>
<dbReference type="EMBL" id="WHYR01000026">
    <property type="protein sequence ID" value="MQL52677.1"/>
    <property type="molecule type" value="Genomic_DNA"/>
</dbReference>
<dbReference type="InterPro" id="IPR015424">
    <property type="entry name" value="PyrdxlP-dep_Trfase"/>
</dbReference>
<feature type="region of interest" description="Disordered" evidence="7">
    <location>
        <begin position="397"/>
        <end position="418"/>
    </location>
</feature>
<dbReference type="RefSeq" id="WP_152947029.1">
    <property type="nucleotide sequence ID" value="NZ_WHYR01000026.1"/>
</dbReference>
<proteinExistence type="inferred from homology"/>
<dbReference type="CDD" id="cd00609">
    <property type="entry name" value="AAT_like"/>
    <property type="match status" value="1"/>
</dbReference>
<dbReference type="EC" id="2.6.1.-" evidence="6"/>
<evidence type="ECO:0000259" key="8">
    <source>
        <dbReference type="Pfam" id="PF00155"/>
    </source>
</evidence>
<dbReference type="Pfam" id="PF00155">
    <property type="entry name" value="Aminotran_1_2"/>
    <property type="match status" value="1"/>
</dbReference>
<dbReference type="Gene3D" id="3.90.1150.10">
    <property type="entry name" value="Aspartate Aminotransferase, domain 1"/>
    <property type="match status" value="1"/>
</dbReference>
<reference evidence="9 10" key="1">
    <citation type="submission" date="2019-10" db="EMBL/GenBank/DDBJ databases">
        <title>Comparative genomics of sulfur disproportionating microorganisms.</title>
        <authorList>
            <person name="Ward L.M."/>
            <person name="Bertran E."/>
            <person name="Johnston D."/>
        </authorList>
    </citation>
    <scope>NUCLEOTIDE SEQUENCE [LARGE SCALE GENOMIC DNA]</scope>
    <source>
        <strain evidence="9 10">DSM 14055</strain>
    </source>
</reference>
<dbReference type="SUPFAM" id="SSF53383">
    <property type="entry name" value="PLP-dependent transferases"/>
    <property type="match status" value="1"/>
</dbReference>
<comment type="caution">
    <text evidence="9">The sequence shown here is derived from an EMBL/GenBank/DDBJ whole genome shotgun (WGS) entry which is preliminary data.</text>
</comment>
<evidence type="ECO:0000256" key="1">
    <source>
        <dbReference type="ARBA" id="ARBA00001933"/>
    </source>
</evidence>
<evidence type="ECO:0000313" key="10">
    <source>
        <dbReference type="Proteomes" id="UP000441717"/>
    </source>
</evidence>
<keyword evidence="3 6" id="KW-0032">Aminotransferase</keyword>
<dbReference type="InterPro" id="IPR015421">
    <property type="entry name" value="PyrdxlP-dep_Trfase_major"/>
</dbReference>
<dbReference type="InterPro" id="IPR004839">
    <property type="entry name" value="Aminotransferase_I/II_large"/>
</dbReference>
<dbReference type="GO" id="GO:0030170">
    <property type="term" value="F:pyridoxal phosphate binding"/>
    <property type="evidence" value="ECO:0007669"/>
    <property type="project" value="InterPro"/>
</dbReference>
<protein>
    <recommendedName>
        <fullName evidence="6">Aminotransferase</fullName>
        <ecNumber evidence="6">2.6.1.-</ecNumber>
    </recommendedName>
</protein>
<evidence type="ECO:0000256" key="2">
    <source>
        <dbReference type="ARBA" id="ARBA00007441"/>
    </source>
</evidence>
<dbReference type="InterPro" id="IPR050596">
    <property type="entry name" value="AspAT/PAT-like"/>
</dbReference>
<evidence type="ECO:0000256" key="3">
    <source>
        <dbReference type="ARBA" id="ARBA00022576"/>
    </source>
</evidence>
<evidence type="ECO:0000256" key="4">
    <source>
        <dbReference type="ARBA" id="ARBA00022679"/>
    </source>
</evidence>
<gene>
    <name evidence="9" type="ORF">GFC01_10470</name>
</gene>
<dbReference type="OrthoDB" id="9803354at2"/>
<name>A0A6N7IT87_9FIRM</name>